<dbReference type="Proteomes" id="UP001501243">
    <property type="component" value="Unassembled WGS sequence"/>
</dbReference>
<evidence type="ECO:0000256" key="7">
    <source>
        <dbReference type="ARBA" id="ARBA00022723"/>
    </source>
</evidence>
<comment type="subcellular location">
    <subcellularLocation>
        <location evidence="1">Cytoplasm</location>
    </subcellularLocation>
</comment>
<keyword evidence="8" id="KW-0862">Zinc</keyword>
<dbReference type="EMBL" id="BAABGQ010000012">
    <property type="protein sequence ID" value="GAA4507583.1"/>
    <property type="molecule type" value="Genomic_DNA"/>
</dbReference>
<dbReference type="InterPro" id="IPR002481">
    <property type="entry name" value="FUR"/>
</dbReference>
<dbReference type="InterPro" id="IPR043135">
    <property type="entry name" value="Fur_C"/>
</dbReference>
<proteinExistence type="inferred from homology"/>
<dbReference type="PANTHER" id="PTHR33202:SF2">
    <property type="entry name" value="FERRIC UPTAKE REGULATION PROTEIN"/>
    <property type="match status" value="1"/>
</dbReference>
<evidence type="ECO:0000256" key="2">
    <source>
        <dbReference type="ARBA" id="ARBA00007957"/>
    </source>
</evidence>
<dbReference type="CDD" id="cd07153">
    <property type="entry name" value="Fur_like"/>
    <property type="match status" value="1"/>
</dbReference>
<organism evidence="13 14">
    <name type="scientific">Hymenobacter ginsengisoli</name>
    <dbReference type="NCBI Taxonomy" id="1051626"/>
    <lineage>
        <taxon>Bacteria</taxon>
        <taxon>Pseudomonadati</taxon>
        <taxon>Bacteroidota</taxon>
        <taxon>Cytophagia</taxon>
        <taxon>Cytophagales</taxon>
        <taxon>Hymenobacteraceae</taxon>
        <taxon>Hymenobacter</taxon>
    </lineage>
</organism>
<dbReference type="Gene3D" id="3.30.1490.190">
    <property type="match status" value="1"/>
</dbReference>
<comment type="similarity">
    <text evidence="2">Belongs to the Fur family.</text>
</comment>
<keyword evidence="6" id="KW-0678">Repressor</keyword>
<evidence type="ECO:0000256" key="10">
    <source>
        <dbReference type="ARBA" id="ARBA00023125"/>
    </source>
</evidence>
<name>A0ABP8QQZ0_9BACT</name>
<evidence type="ECO:0000256" key="8">
    <source>
        <dbReference type="ARBA" id="ARBA00022833"/>
    </source>
</evidence>
<dbReference type="PANTHER" id="PTHR33202">
    <property type="entry name" value="ZINC UPTAKE REGULATION PROTEIN"/>
    <property type="match status" value="1"/>
</dbReference>
<keyword evidence="11" id="KW-0804">Transcription</keyword>
<evidence type="ECO:0000256" key="9">
    <source>
        <dbReference type="ARBA" id="ARBA00023015"/>
    </source>
</evidence>
<comment type="caution">
    <text evidence="13">The sequence shown here is derived from an EMBL/GenBank/DDBJ whole genome shotgun (WGS) entry which is preliminary data.</text>
</comment>
<evidence type="ECO:0000313" key="14">
    <source>
        <dbReference type="Proteomes" id="UP001501243"/>
    </source>
</evidence>
<keyword evidence="10" id="KW-0238">DNA-binding</keyword>
<evidence type="ECO:0000256" key="5">
    <source>
        <dbReference type="ARBA" id="ARBA00022490"/>
    </source>
</evidence>
<keyword evidence="14" id="KW-1185">Reference proteome</keyword>
<protein>
    <recommendedName>
        <fullName evidence="4">Ferric uptake regulation protein</fullName>
    </recommendedName>
</protein>
<sequence>MLNTPLAFPYRAAEAAQGAGGSSEVGYADRHTPSASSQATLNTDRLEEVKKIFTAHLENKGLRKTAERYAILEEIYVRSGHFDVEELYAGMKERNLQVSRATVYNTLDLLVEQGLVSKHQFGRNLAQYEKSYGYRQHDHVICTECHKVVEFCDPRIHGIQTMVGDLLNFHILHHSLNLYGICGDCRAKGASGPAPEPVK</sequence>
<evidence type="ECO:0000256" key="4">
    <source>
        <dbReference type="ARBA" id="ARBA00020910"/>
    </source>
</evidence>
<evidence type="ECO:0000256" key="6">
    <source>
        <dbReference type="ARBA" id="ARBA00022491"/>
    </source>
</evidence>
<dbReference type="SUPFAM" id="SSF46785">
    <property type="entry name" value="Winged helix' DNA-binding domain"/>
    <property type="match status" value="1"/>
</dbReference>
<gene>
    <name evidence="13" type="ORF">GCM10023172_38410</name>
</gene>
<evidence type="ECO:0000256" key="12">
    <source>
        <dbReference type="SAM" id="MobiDB-lite"/>
    </source>
</evidence>
<evidence type="ECO:0000256" key="3">
    <source>
        <dbReference type="ARBA" id="ARBA00011738"/>
    </source>
</evidence>
<comment type="subunit">
    <text evidence="3">Homodimer.</text>
</comment>
<dbReference type="InterPro" id="IPR036388">
    <property type="entry name" value="WH-like_DNA-bd_sf"/>
</dbReference>
<keyword evidence="7" id="KW-0479">Metal-binding</keyword>
<feature type="region of interest" description="Disordered" evidence="12">
    <location>
        <begin position="21"/>
        <end position="40"/>
    </location>
</feature>
<evidence type="ECO:0000256" key="1">
    <source>
        <dbReference type="ARBA" id="ARBA00004496"/>
    </source>
</evidence>
<keyword evidence="9" id="KW-0805">Transcription regulation</keyword>
<dbReference type="Pfam" id="PF01475">
    <property type="entry name" value="FUR"/>
    <property type="match status" value="1"/>
</dbReference>
<dbReference type="Gene3D" id="1.10.10.10">
    <property type="entry name" value="Winged helix-like DNA-binding domain superfamily/Winged helix DNA-binding domain"/>
    <property type="match status" value="1"/>
</dbReference>
<reference evidence="14" key="1">
    <citation type="journal article" date="2019" name="Int. J. Syst. Evol. Microbiol.">
        <title>The Global Catalogue of Microorganisms (GCM) 10K type strain sequencing project: providing services to taxonomists for standard genome sequencing and annotation.</title>
        <authorList>
            <consortium name="The Broad Institute Genomics Platform"/>
            <consortium name="The Broad Institute Genome Sequencing Center for Infectious Disease"/>
            <person name="Wu L."/>
            <person name="Ma J."/>
        </authorList>
    </citation>
    <scope>NUCLEOTIDE SEQUENCE [LARGE SCALE GENOMIC DNA]</scope>
    <source>
        <strain evidence="14">JCM 17841</strain>
    </source>
</reference>
<evidence type="ECO:0000313" key="13">
    <source>
        <dbReference type="EMBL" id="GAA4507583.1"/>
    </source>
</evidence>
<accession>A0ABP8QQZ0</accession>
<dbReference type="InterPro" id="IPR036390">
    <property type="entry name" value="WH_DNA-bd_sf"/>
</dbReference>
<keyword evidence="5" id="KW-0963">Cytoplasm</keyword>
<evidence type="ECO:0000256" key="11">
    <source>
        <dbReference type="ARBA" id="ARBA00023163"/>
    </source>
</evidence>